<evidence type="ECO:0000256" key="1">
    <source>
        <dbReference type="SAM" id="MobiDB-lite"/>
    </source>
</evidence>
<dbReference type="GeneID" id="107223439"/>
<feature type="region of interest" description="Disordered" evidence="1">
    <location>
        <begin position="693"/>
        <end position="762"/>
    </location>
</feature>
<dbReference type="Gene3D" id="6.20.250.70">
    <property type="match status" value="1"/>
</dbReference>
<feature type="compositionally biased region" description="Low complexity" evidence="1">
    <location>
        <begin position="128"/>
        <end position="137"/>
    </location>
</feature>
<feature type="compositionally biased region" description="Low complexity" evidence="1">
    <location>
        <begin position="172"/>
        <end position="191"/>
    </location>
</feature>
<accession>A0ABM3GJ50</accession>
<dbReference type="Pfam" id="PF08208">
    <property type="entry name" value="RNA_polI_A34"/>
    <property type="match status" value="1"/>
</dbReference>
<organism evidence="2 3">
    <name type="scientific">Neodiprion lecontei</name>
    <name type="common">Redheaded pine sawfly</name>
    <dbReference type="NCBI Taxonomy" id="441921"/>
    <lineage>
        <taxon>Eukaryota</taxon>
        <taxon>Metazoa</taxon>
        <taxon>Ecdysozoa</taxon>
        <taxon>Arthropoda</taxon>
        <taxon>Hexapoda</taxon>
        <taxon>Insecta</taxon>
        <taxon>Pterygota</taxon>
        <taxon>Neoptera</taxon>
        <taxon>Endopterygota</taxon>
        <taxon>Hymenoptera</taxon>
        <taxon>Tenthredinoidea</taxon>
        <taxon>Diprionidae</taxon>
        <taxon>Diprioninae</taxon>
        <taxon>Neodiprion</taxon>
    </lineage>
</organism>
<name>A0ABM3GJ50_NEOLC</name>
<proteinExistence type="predicted"/>
<feature type="region of interest" description="Disordered" evidence="1">
    <location>
        <begin position="116"/>
        <end position="137"/>
    </location>
</feature>
<protein>
    <submittedName>
        <fullName evidence="3">Uncharacterized protein LOC107223439</fullName>
    </submittedName>
</protein>
<feature type="region of interest" description="Disordered" evidence="1">
    <location>
        <begin position="305"/>
        <end position="368"/>
    </location>
</feature>
<sequence>MSLDYTNRWQPVENTVYERLIDNSLLHTLTLDKKILKQTKILNSKLKKRRNLREYKQFLFLKRQSVREFRDNHAETDDESDLDHESYKRIHAEKTKHQLHTFLKSCVRKTPSCTKKKSPQLIAKTRNKSSSLSKSSRSLLAAKSRSYSGENICKYLLRSRREVPTIERKAESPSQEIISSSSNSNINQDSTQTDDDAVKKIYDIKATSVQIGTIDSISLDSECKLAVISDSAAVNFLEQITTPELRDDAGNELGISLEFDDNSHESGNRKQDKYDVNTTIEDDVKTSRTNSKFLDNSKTGIKEKVDINHESDIDKPTDNLDRDSGNNSFSETDVLDDQHSMSPDNSIPDDGGNNGTITDKQTSNKTRQKIVTIKSNEATSNVILCEDLNTPQSESQYEISSRNEKLSDSNLDNETRLELGHSKNQHEDLNDEFHVESIVKNGRSKLKILAIDYYERGHKSFNERHLRRLSKLRTMSNCDYETLKHLDKFVESVLPSKDKQPLRYSEANEGCSLALNESCYLNSSADAEACSNILTSTQENLNVFGENELLPADEDQSQSDAFSEKCTSSDIQSQSFNQSLNGSISSFSSRTYDEDVRNTVKKQLLTEIENRLIDNQCNVENKSVSPEEEVLSTSSQRRKNIYKSTNEPLNTKNVLSSKANGFVKECNTLKVLSQNTGKHSDVGVCLLSSKPKRAKRRIVNSETDNHLSVNSPCASKQPQQHTNKQSEIILHEHKTPGESSNLLQPDKSKKVEHSPKRRHRPRNLQEFAVTEAVNQDTTKAYFRLKDISDDDEIWILDVPKMINPKDLENQTIILGGMSVLRFGDDCYKVSSKPSKGVCNLSCVLTTSKRKNDYKILNIRSKGRMKFCQKISVVSDSKLVPSELPSPKTTVPFPKNLKMRHPLFGATYEDKTS</sequence>
<feature type="compositionally biased region" description="Polar residues" evidence="1">
    <location>
        <begin position="355"/>
        <end position="365"/>
    </location>
</feature>
<keyword evidence="2" id="KW-1185">Reference proteome</keyword>
<dbReference type="InterPro" id="IPR013240">
    <property type="entry name" value="DNA-dir_RNA_pol1_su_RPA34"/>
</dbReference>
<reference evidence="3" key="1">
    <citation type="submission" date="2025-08" db="UniProtKB">
        <authorList>
            <consortium name="RefSeq"/>
        </authorList>
    </citation>
    <scope>IDENTIFICATION</scope>
    <source>
        <tissue evidence="3">Thorax and Abdomen</tissue>
    </source>
</reference>
<feature type="compositionally biased region" description="Polar residues" evidence="1">
    <location>
        <begin position="700"/>
        <end position="726"/>
    </location>
</feature>
<gene>
    <name evidence="3" type="primary">LOC107223439</name>
</gene>
<evidence type="ECO:0000313" key="3">
    <source>
        <dbReference type="RefSeq" id="XP_046600303.1"/>
    </source>
</evidence>
<feature type="compositionally biased region" description="Basic and acidic residues" evidence="1">
    <location>
        <begin position="305"/>
        <end position="324"/>
    </location>
</feature>
<dbReference type="Proteomes" id="UP000829291">
    <property type="component" value="Chromosome 1"/>
</dbReference>
<feature type="region of interest" description="Disordered" evidence="1">
    <location>
        <begin position="166"/>
        <end position="192"/>
    </location>
</feature>
<evidence type="ECO:0000313" key="2">
    <source>
        <dbReference type="Proteomes" id="UP000829291"/>
    </source>
</evidence>
<dbReference type="RefSeq" id="XP_046600303.1">
    <property type="nucleotide sequence ID" value="XM_046744347.1"/>
</dbReference>